<feature type="domain" description="tRNA nucleotidyltransferase/poly(A) polymerase RNA and SrmB- binding" evidence="1">
    <location>
        <begin position="47"/>
        <end position="83"/>
    </location>
</feature>
<evidence type="ECO:0000313" key="3">
    <source>
        <dbReference type="Proteomes" id="UP000224567"/>
    </source>
</evidence>
<sequence>MPIGTRSALQKIRRSLAKTYMHNTKFLALGMILKIRISSQHTQLSFQSRLMMEVNYMLSYGAAEPSLSLLQRYNILGVLLPFNAANLAQQSNKQLSESSVMLMKLFSSLDQLVTCGRPSHDSLWKVLNFARKHSDAATIYAPEILGSQDSVSMLVQNSLDILTDKGSLQEAMSRFPGSYALVW</sequence>
<evidence type="ECO:0000313" key="2">
    <source>
        <dbReference type="EMBL" id="PHT48283.1"/>
    </source>
</evidence>
<comment type="caution">
    <text evidence="2">The sequence shown here is derived from an EMBL/GenBank/DDBJ whole genome shotgun (WGS) entry which is preliminary data.</text>
</comment>
<dbReference type="InterPro" id="IPR052191">
    <property type="entry name" value="tRNA_ntf/polyA_polymerase_I"/>
</dbReference>
<keyword evidence="3" id="KW-1185">Reference proteome</keyword>
<dbReference type="PANTHER" id="PTHR43051">
    <property type="entry name" value="POLYNUCLEOTIDE ADENYLYLTRANSFERASE FAMILY PROTEIN"/>
    <property type="match status" value="1"/>
</dbReference>
<dbReference type="Pfam" id="PF12627">
    <property type="entry name" value="PolyA_pol_RNAbd"/>
    <property type="match status" value="1"/>
</dbReference>
<dbReference type="Gene3D" id="1.10.3090.10">
    <property type="entry name" value="cca-adding enzyme, domain 2"/>
    <property type="match status" value="1"/>
</dbReference>
<protein>
    <recommendedName>
        <fullName evidence="1">tRNA nucleotidyltransferase/poly(A) polymerase RNA and SrmB- binding domain-containing protein</fullName>
    </recommendedName>
</protein>
<dbReference type="AlphaFoldDB" id="A0A2G2WSS1"/>
<proteinExistence type="predicted"/>
<dbReference type="SUPFAM" id="SSF81891">
    <property type="entry name" value="Poly A polymerase C-terminal region-like"/>
    <property type="match status" value="1"/>
</dbReference>
<dbReference type="InterPro" id="IPR032828">
    <property type="entry name" value="PolyA_RNA-bd"/>
</dbReference>
<name>A0A2G2WSS1_CAPBA</name>
<evidence type="ECO:0000259" key="1">
    <source>
        <dbReference type="Pfam" id="PF12627"/>
    </source>
</evidence>
<dbReference type="PANTHER" id="PTHR43051:SF10">
    <property type="entry name" value="POLY A POLYMERASE HEAD DOMAIN-CONTAINING PROTEIN"/>
    <property type="match status" value="1"/>
</dbReference>
<dbReference type="Proteomes" id="UP000224567">
    <property type="component" value="Unassembled WGS sequence"/>
</dbReference>
<reference evidence="2 3" key="1">
    <citation type="journal article" date="2017" name="Genome Biol.">
        <title>New reference genome sequences of hot pepper reveal the massive evolution of plant disease-resistance genes by retroduplication.</title>
        <authorList>
            <person name="Kim S."/>
            <person name="Park J."/>
            <person name="Yeom S.I."/>
            <person name="Kim Y.M."/>
            <person name="Seo E."/>
            <person name="Kim K.T."/>
            <person name="Kim M.S."/>
            <person name="Lee J.M."/>
            <person name="Cheong K."/>
            <person name="Shin H.S."/>
            <person name="Kim S.B."/>
            <person name="Han K."/>
            <person name="Lee J."/>
            <person name="Park M."/>
            <person name="Lee H.A."/>
            <person name="Lee H.Y."/>
            <person name="Lee Y."/>
            <person name="Oh S."/>
            <person name="Lee J.H."/>
            <person name="Choi E."/>
            <person name="Choi E."/>
            <person name="Lee S.E."/>
            <person name="Jeon J."/>
            <person name="Kim H."/>
            <person name="Choi G."/>
            <person name="Song H."/>
            <person name="Lee J."/>
            <person name="Lee S.C."/>
            <person name="Kwon J.K."/>
            <person name="Lee H.Y."/>
            <person name="Koo N."/>
            <person name="Hong Y."/>
            <person name="Kim R.W."/>
            <person name="Kang W.H."/>
            <person name="Huh J.H."/>
            <person name="Kang B.C."/>
            <person name="Yang T.J."/>
            <person name="Lee Y.H."/>
            <person name="Bennetzen J.L."/>
            <person name="Choi D."/>
        </authorList>
    </citation>
    <scope>NUCLEOTIDE SEQUENCE [LARGE SCALE GENOMIC DNA]</scope>
    <source>
        <strain evidence="3">cv. PBC81</strain>
    </source>
</reference>
<reference evidence="3" key="2">
    <citation type="journal article" date="2017" name="J. Anim. Genet.">
        <title>Multiple reference genome sequences of hot pepper reveal the massive evolution of plant disease resistance genes by retroduplication.</title>
        <authorList>
            <person name="Kim S."/>
            <person name="Park J."/>
            <person name="Yeom S.-I."/>
            <person name="Kim Y.-M."/>
            <person name="Seo E."/>
            <person name="Kim K.-T."/>
            <person name="Kim M.-S."/>
            <person name="Lee J.M."/>
            <person name="Cheong K."/>
            <person name="Shin H.-S."/>
            <person name="Kim S.-B."/>
            <person name="Han K."/>
            <person name="Lee J."/>
            <person name="Park M."/>
            <person name="Lee H.-A."/>
            <person name="Lee H.-Y."/>
            <person name="Lee Y."/>
            <person name="Oh S."/>
            <person name="Lee J.H."/>
            <person name="Choi E."/>
            <person name="Choi E."/>
            <person name="Lee S.E."/>
            <person name="Jeon J."/>
            <person name="Kim H."/>
            <person name="Choi G."/>
            <person name="Song H."/>
            <person name="Lee J."/>
            <person name="Lee S.-C."/>
            <person name="Kwon J.-K."/>
            <person name="Lee H.-Y."/>
            <person name="Koo N."/>
            <person name="Hong Y."/>
            <person name="Kim R.W."/>
            <person name="Kang W.-H."/>
            <person name="Huh J.H."/>
            <person name="Kang B.-C."/>
            <person name="Yang T.-J."/>
            <person name="Lee Y.-H."/>
            <person name="Bennetzen J.L."/>
            <person name="Choi D."/>
        </authorList>
    </citation>
    <scope>NUCLEOTIDE SEQUENCE [LARGE SCALE GENOMIC DNA]</scope>
    <source>
        <strain evidence="3">cv. PBC81</strain>
    </source>
</reference>
<organism evidence="2 3">
    <name type="scientific">Capsicum baccatum</name>
    <name type="common">Peruvian pepper</name>
    <dbReference type="NCBI Taxonomy" id="33114"/>
    <lineage>
        <taxon>Eukaryota</taxon>
        <taxon>Viridiplantae</taxon>
        <taxon>Streptophyta</taxon>
        <taxon>Embryophyta</taxon>
        <taxon>Tracheophyta</taxon>
        <taxon>Spermatophyta</taxon>
        <taxon>Magnoliopsida</taxon>
        <taxon>eudicotyledons</taxon>
        <taxon>Gunneridae</taxon>
        <taxon>Pentapetalae</taxon>
        <taxon>asterids</taxon>
        <taxon>lamiids</taxon>
        <taxon>Solanales</taxon>
        <taxon>Solanaceae</taxon>
        <taxon>Solanoideae</taxon>
        <taxon>Capsiceae</taxon>
        <taxon>Capsicum</taxon>
    </lineage>
</organism>
<gene>
    <name evidence="2" type="ORF">CQW23_12491</name>
</gene>
<accession>A0A2G2WSS1</accession>
<dbReference type="EMBL" id="MLFT02000005">
    <property type="protein sequence ID" value="PHT48283.1"/>
    <property type="molecule type" value="Genomic_DNA"/>
</dbReference>
<dbReference type="OrthoDB" id="993101at2759"/>
<dbReference type="STRING" id="33114.A0A2G2WSS1"/>